<dbReference type="Pfam" id="PF09084">
    <property type="entry name" value="NMT1"/>
    <property type="match status" value="1"/>
</dbReference>
<keyword evidence="3 4" id="KW-0732">Signal</keyword>
<dbReference type="EMBL" id="CADCUC010000172">
    <property type="protein sequence ID" value="CAA9318698.1"/>
    <property type="molecule type" value="Genomic_DNA"/>
</dbReference>
<evidence type="ECO:0000256" key="4">
    <source>
        <dbReference type="SAM" id="SignalP"/>
    </source>
</evidence>
<dbReference type="InterPro" id="IPR015168">
    <property type="entry name" value="SsuA/THI5"/>
</dbReference>
<dbReference type="NCBIfam" id="TIGR01729">
    <property type="entry name" value="taurine_ABC_bnd"/>
    <property type="match status" value="1"/>
</dbReference>
<sequence>MSLHERWKALAAAGLALSFAATAASAQARKEVTFAHQDMVVPFRVVIDTQELEKATGYKINWRKFGGGGDVIRAMASGDVQIGEVGSSPAAAAASQGLDVQVFWILDDIADAEQLVAREGSNVNSIADLKGKKVATPFVSTAHYQLLFALQDAGVNPREVQILNMRPPEIAAAWERGDIDATFIWDPALSRAKKNGKVLTSAGALAKKGRPTFDAIMVNRPWAEQNKDFVVALVKAIAAKDSEYKTNKAKWTAESAEAKAVAKVSGADLPDVPAALGAYAFLTLEEQASPAWLGGGKDSGAAKALADTAGFLKEQGRVTDVAPDYGKFVTDAYVKAAMGK</sequence>
<evidence type="ECO:0000256" key="1">
    <source>
        <dbReference type="ARBA" id="ARBA00004418"/>
    </source>
</evidence>
<dbReference type="Gene3D" id="3.40.190.10">
    <property type="entry name" value="Periplasmic binding protein-like II"/>
    <property type="match status" value="2"/>
</dbReference>
<accession>A0A6J4KZJ6</accession>
<dbReference type="SMART" id="SM00062">
    <property type="entry name" value="PBPb"/>
    <property type="match status" value="1"/>
</dbReference>
<dbReference type="AlphaFoldDB" id="A0A6J4KZJ6"/>
<feature type="chain" id="PRO_5026986903" evidence="4">
    <location>
        <begin position="24"/>
        <end position="340"/>
    </location>
</feature>
<dbReference type="PANTHER" id="PTHR30024:SF47">
    <property type="entry name" value="TAURINE-BINDING PERIPLASMIC PROTEIN"/>
    <property type="match status" value="1"/>
</dbReference>
<name>A0A6J4KZJ6_9HYPH</name>
<evidence type="ECO:0000259" key="5">
    <source>
        <dbReference type="SMART" id="SM00062"/>
    </source>
</evidence>
<dbReference type="PANTHER" id="PTHR30024">
    <property type="entry name" value="ALIPHATIC SULFONATES-BINDING PROTEIN-RELATED"/>
    <property type="match status" value="1"/>
</dbReference>
<gene>
    <name evidence="6" type="ORF">AVDCRST_MAG90-908</name>
</gene>
<feature type="domain" description="Solute-binding protein family 3/N-terminal" evidence="5">
    <location>
        <begin position="31"/>
        <end position="248"/>
    </location>
</feature>
<dbReference type="GO" id="GO:0042597">
    <property type="term" value="C:periplasmic space"/>
    <property type="evidence" value="ECO:0007669"/>
    <property type="project" value="UniProtKB-SubCell"/>
</dbReference>
<protein>
    <submittedName>
        <fullName evidence="6">Taurine-binding periplasmic protein TauA</fullName>
    </submittedName>
</protein>
<dbReference type="InterPro" id="IPR010068">
    <property type="entry name" value="Peri-bd_TauA"/>
</dbReference>
<evidence type="ECO:0000256" key="3">
    <source>
        <dbReference type="ARBA" id="ARBA00022729"/>
    </source>
</evidence>
<comment type="similarity">
    <text evidence="2">Belongs to the bacterial solute-binding protein SsuA/TauA family.</text>
</comment>
<dbReference type="SUPFAM" id="SSF53850">
    <property type="entry name" value="Periplasmic binding protein-like II"/>
    <property type="match status" value="1"/>
</dbReference>
<reference evidence="6" key="1">
    <citation type="submission" date="2020-02" db="EMBL/GenBank/DDBJ databases">
        <authorList>
            <person name="Meier V. D."/>
        </authorList>
    </citation>
    <scope>NUCLEOTIDE SEQUENCE</scope>
    <source>
        <strain evidence="6">AVDCRST_MAG90</strain>
    </source>
</reference>
<feature type="signal peptide" evidence="4">
    <location>
        <begin position="1"/>
        <end position="23"/>
    </location>
</feature>
<evidence type="ECO:0000313" key="6">
    <source>
        <dbReference type="EMBL" id="CAA9318698.1"/>
    </source>
</evidence>
<dbReference type="InterPro" id="IPR001638">
    <property type="entry name" value="Solute-binding_3/MltF_N"/>
</dbReference>
<proteinExistence type="inferred from homology"/>
<evidence type="ECO:0000256" key="2">
    <source>
        <dbReference type="ARBA" id="ARBA00010742"/>
    </source>
</evidence>
<dbReference type="GO" id="GO:0042918">
    <property type="term" value="P:alkanesulfonate transmembrane transport"/>
    <property type="evidence" value="ECO:0007669"/>
    <property type="project" value="TreeGrafter"/>
</dbReference>
<comment type="subcellular location">
    <subcellularLocation>
        <location evidence="1">Periplasm</location>
    </subcellularLocation>
</comment>
<organism evidence="6">
    <name type="scientific">uncultured Microvirga sp</name>
    <dbReference type="NCBI Taxonomy" id="412392"/>
    <lineage>
        <taxon>Bacteria</taxon>
        <taxon>Pseudomonadati</taxon>
        <taxon>Pseudomonadota</taxon>
        <taxon>Alphaproteobacteria</taxon>
        <taxon>Hyphomicrobiales</taxon>
        <taxon>Methylobacteriaceae</taxon>
        <taxon>Microvirga</taxon>
        <taxon>environmental samples</taxon>
    </lineage>
</organism>